<dbReference type="EMBL" id="JAWZYT010000920">
    <property type="protein sequence ID" value="KAK4317425.1"/>
    <property type="molecule type" value="Genomic_DNA"/>
</dbReference>
<evidence type="ECO:0000313" key="2">
    <source>
        <dbReference type="EMBL" id="KAK4317425.1"/>
    </source>
</evidence>
<evidence type="ECO:0000256" key="1">
    <source>
        <dbReference type="SAM" id="MobiDB-lite"/>
    </source>
</evidence>
<proteinExistence type="predicted"/>
<feature type="region of interest" description="Disordered" evidence="1">
    <location>
        <begin position="43"/>
        <end position="66"/>
    </location>
</feature>
<sequence>MQFAIHLTLIPSTSTIPLPCFGEARVNDASVGDVNVDESDMGEAEVAMDKTGECEPRQDETKEKGD</sequence>
<comment type="caution">
    <text evidence="2">The sequence shown here is derived from an EMBL/GenBank/DDBJ whole genome shotgun (WGS) entry which is preliminary data.</text>
</comment>
<dbReference type="AlphaFoldDB" id="A0AAE1Q0Z5"/>
<dbReference type="Proteomes" id="UP001292094">
    <property type="component" value="Unassembled WGS sequence"/>
</dbReference>
<protein>
    <submittedName>
        <fullName evidence="2">Uncharacterized protein</fullName>
    </submittedName>
</protein>
<reference evidence="2" key="1">
    <citation type="submission" date="2023-11" db="EMBL/GenBank/DDBJ databases">
        <title>Genome assemblies of two species of porcelain crab, Petrolisthes cinctipes and Petrolisthes manimaculis (Anomura: Porcellanidae).</title>
        <authorList>
            <person name="Angst P."/>
        </authorList>
    </citation>
    <scope>NUCLEOTIDE SEQUENCE</scope>
    <source>
        <strain evidence="2">PB745_02</strain>
        <tissue evidence="2">Gill</tissue>
    </source>
</reference>
<accession>A0AAE1Q0Z5</accession>
<evidence type="ECO:0000313" key="3">
    <source>
        <dbReference type="Proteomes" id="UP001292094"/>
    </source>
</evidence>
<keyword evidence="3" id="KW-1185">Reference proteome</keyword>
<feature type="compositionally biased region" description="Basic and acidic residues" evidence="1">
    <location>
        <begin position="47"/>
        <end position="66"/>
    </location>
</feature>
<organism evidence="2 3">
    <name type="scientific">Petrolisthes manimaculis</name>
    <dbReference type="NCBI Taxonomy" id="1843537"/>
    <lineage>
        <taxon>Eukaryota</taxon>
        <taxon>Metazoa</taxon>
        <taxon>Ecdysozoa</taxon>
        <taxon>Arthropoda</taxon>
        <taxon>Crustacea</taxon>
        <taxon>Multicrustacea</taxon>
        <taxon>Malacostraca</taxon>
        <taxon>Eumalacostraca</taxon>
        <taxon>Eucarida</taxon>
        <taxon>Decapoda</taxon>
        <taxon>Pleocyemata</taxon>
        <taxon>Anomura</taxon>
        <taxon>Galatheoidea</taxon>
        <taxon>Porcellanidae</taxon>
        <taxon>Petrolisthes</taxon>
    </lineage>
</organism>
<name>A0AAE1Q0Z5_9EUCA</name>
<gene>
    <name evidence="2" type="ORF">Pmani_011487</name>
</gene>